<dbReference type="CDD" id="cd01346">
    <property type="entry name" value="Maltoporin-like"/>
    <property type="match status" value="1"/>
</dbReference>
<comment type="similarity">
    <text evidence="2">Belongs to the porin LamB (TC 1.B.3) family.</text>
</comment>
<evidence type="ECO:0000256" key="7">
    <source>
        <dbReference type="ARBA" id="ARBA00023114"/>
    </source>
</evidence>
<dbReference type="NCBIfam" id="NF006860">
    <property type="entry name" value="PRK09360.1"/>
    <property type="match status" value="1"/>
</dbReference>
<dbReference type="GO" id="GO:0006811">
    <property type="term" value="P:monoatomic ion transport"/>
    <property type="evidence" value="ECO:0007669"/>
    <property type="project" value="UniProtKB-KW"/>
</dbReference>
<dbReference type="Proteomes" id="UP000198654">
    <property type="component" value="Unassembled WGS sequence"/>
</dbReference>
<evidence type="ECO:0000256" key="6">
    <source>
        <dbReference type="ARBA" id="ARBA00023065"/>
    </source>
</evidence>
<keyword evidence="6" id="KW-0406">Ion transport</keyword>
<dbReference type="Pfam" id="PF02264">
    <property type="entry name" value="LamB"/>
    <property type="match status" value="1"/>
</dbReference>
<reference evidence="11 12" key="1">
    <citation type="submission" date="2016-10" db="EMBL/GenBank/DDBJ databases">
        <authorList>
            <person name="de Groot N.N."/>
        </authorList>
    </citation>
    <scope>NUCLEOTIDE SEQUENCE [LARGE SCALE GENOMIC DNA]</scope>
    <source>
        <strain evidence="11 12">DSM 14789</strain>
    </source>
</reference>
<keyword evidence="9" id="KW-0998">Cell outer membrane</keyword>
<keyword evidence="10" id="KW-0732">Signal</keyword>
<gene>
    <name evidence="11" type="ORF">SAMN05661010_03889</name>
</gene>
<evidence type="ECO:0000313" key="11">
    <source>
        <dbReference type="EMBL" id="SDM30159.1"/>
    </source>
</evidence>
<name>A0A1G9S3T4_9GAMM</name>
<evidence type="ECO:0000256" key="5">
    <source>
        <dbReference type="ARBA" id="ARBA00022692"/>
    </source>
</evidence>
<dbReference type="PANTHER" id="PTHR38762:SF1">
    <property type="entry name" value="CRYPTIC OUTER MEMBRANE PORIN BGLH-RELATED"/>
    <property type="match status" value="1"/>
</dbReference>
<keyword evidence="3" id="KW-0813">Transport</keyword>
<dbReference type="EMBL" id="FNGI01000018">
    <property type="protein sequence ID" value="SDM30159.1"/>
    <property type="molecule type" value="Genomic_DNA"/>
</dbReference>
<comment type="subcellular location">
    <subcellularLocation>
        <location evidence="1">Cell outer membrane</location>
        <topology evidence="1">Multi-pass membrane protein</topology>
    </subcellularLocation>
</comment>
<organism evidence="11 12">
    <name type="scientific">Modicisalibacter muralis</name>
    <dbReference type="NCBI Taxonomy" id="119000"/>
    <lineage>
        <taxon>Bacteria</taxon>
        <taxon>Pseudomonadati</taxon>
        <taxon>Pseudomonadota</taxon>
        <taxon>Gammaproteobacteria</taxon>
        <taxon>Oceanospirillales</taxon>
        <taxon>Halomonadaceae</taxon>
        <taxon>Modicisalibacter</taxon>
    </lineage>
</organism>
<dbReference type="PANTHER" id="PTHR38762">
    <property type="entry name" value="CRYPTIC OUTER MEMBRANE PORIN BGLH-RELATED"/>
    <property type="match status" value="1"/>
</dbReference>
<keyword evidence="8" id="KW-0472">Membrane</keyword>
<sequence>MRLSRHTPLTLSTVVAAMALGVSGTAQAVDANFHGYARSGVGATAGGGDQACFQARGASAKYRLGNECDTYAELGLGATLYEKDGKTFYFDSLVAYSANQANDWESVNADDTQLALRQVNVQATGVIEALPNATIWAGKRFYQRHDIHMNDFYYWDVSGPGGGIENIDLGFGKLSVAWLRNTSTDNDFPDDDQNLANDTLDIRLADIATNPGGKLEIGYDYGSATLTEAQEDADIDPTKGHLITLEHTQGNWFGGFNKFVVQYGTDGIIGSAGKTNTASTVPEGSMLRVIDHGLVNLSPNVDMLYAAIYEDRDLDNGQGQTWMSTGVRPTYYWSDTMSTAFELGYDRVEPQESSQDTAYLTKFTVAQQWSAGRGAYARPVIRAFVTYANWNGEVYNAASESIEDLEGDGMTYGLQMEAWF</sequence>
<evidence type="ECO:0000256" key="3">
    <source>
        <dbReference type="ARBA" id="ARBA00022448"/>
    </source>
</evidence>
<accession>A0A1G9S3T4</accession>
<keyword evidence="5" id="KW-0812">Transmembrane</keyword>
<dbReference type="RefSeq" id="WP_089730932.1">
    <property type="nucleotide sequence ID" value="NZ_FNGI01000018.1"/>
</dbReference>
<evidence type="ECO:0000256" key="10">
    <source>
        <dbReference type="SAM" id="SignalP"/>
    </source>
</evidence>
<dbReference type="InterPro" id="IPR050286">
    <property type="entry name" value="G_neg_Bact_CarbUptk_Porin"/>
</dbReference>
<proteinExistence type="inferred from homology"/>
<keyword evidence="7" id="KW-0626">Porin</keyword>
<dbReference type="Gene3D" id="2.40.170.10">
    <property type="entry name" value="Porin, LamB type"/>
    <property type="match status" value="1"/>
</dbReference>
<feature type="signal peptide" evidence="10">
    <location>
        <begin position="1"/>
        <end position="28"/>
    </location>
</feature>
<evidence type="ECO:0000256" key="1">
    <source>
        <dbReference type="ARBA" id="ARBA00004571"/>
    </source>
</evidence>
<keyword evidence="4" id="KW-1134">Transmembrane beta strand</keyword>
<dbReference type="GO" id="GO:0015774">
    <property type="term" value="P:polysaccharide transport"/>
    <property type="evidence" value="ECO:0007669"/>
    <property type="project" value="TreeGrafter"/>
</dbReference>
<evidence type="ECO:0000256" key="2">
    <source>
        <dbReference type="ARBA" id="ARBA00007055"/>
    </source>
</evidence>
<keyword evidence="12" id="KW-1185">Reference proteome</keyword>
<protein>
    <submittedName>
        <fullName evidence="11">Maltoporin</fullName>
    </submittedName>
</protein>
<dbReference type="GO" id="GO:0015144">
    <property type="term" value="F:carbohydrate transmembrane transporter activity"/>
    <property type="evidence" value="ECO:0007669"/>
    <property type="project" value="TreeGrafter"/>
</dbReference>
<dbReference type="STRING" id="119000.SAMN05661010_03889"/>
<dbReference type="InterPro" id="IPR036998">
    <property type="entry name" value="Porin_LamB_sf"/>
</dbReference>
<dbReference type="SUPFAM" id="SSF56935">
    <property type="entry name" value="Porins"/>
    <property type="match status" value="1"/>
</dbReference>
<evidence type="ECO:0000256" key="9">
    <source>
        <dbReference type="ARBA" id="ARBA00023237"/>
    </source>
</evidence>
<dbReference type="OrthoDB" id="106611at2"/>
<evidence type="ECO:0000256" key="8">
    <source>
        <dbReference type="ARBA" id="ARBA00023136"/>
    </source>
</evidence>
<dbReference type="InterPro" id="IPR003192">
    <property type="entry name" value="Porin_LamB"/>
</dbReference>
<feature type="chain" id="PRO_5011478575" evidence="10">
    <location>
        <begin position="29"/>
        <end position="420"/>
    </location>
</feature>
<evidence type="ECO:0000313" key="12">
    <source>
        <dbReference type="Proteomes" id="UP000198654"/>
    </source>
</evidence>
<dbReference type="AlphaFoldDB" id="A0A1G9S3T4"/>
<evidence type="ECO:0000256" key="4">
    <source>
        <dbReference type="ARBA" id="ARBA00022452"/>
    </source>
</evidence>
<dbReference type="GO" id="GO:0015288">
    <property type="term" value="F:porin activity"/>
    <property type="evidence" value="ECO:0007669"/>
    <property type="project" value="UniProtKB-KW"/>
</dbReference>
<dbReference type="GO" id="GO:0046930">
    <property type="term" value="C:pore complex"/>
    <property type="evidence" value="ECO:0007669"/>
    <property type="project" value="UniProtKB-KW"/>
</dbReference>
<dbReference type="GO" id="GO:0009279">
    <property type="term" value="C:cell outer membrane"/>
    <property type="evidence" value="ECO:0007669"/>
    <property type="project" value="UniProtKB-SubCell"/>
</dbReference>